<dbReference type="Gene3D" id="3.40.309.10">
    <property type="entry name" value="Aldehyde Dehydrogenase, Chain A, domain 2"/>
    <property type="match status" value="1"/>
</dbReference>
<comment type="catalytic activity">
    <reaction evidence="6 7">
        <text>L-glutamate 5-semialdehyde + phosphate + NADP(+) = L-glutamyl 5-phosphate + NADPH + H(+)</text>
        <dbReference type="Rhea" id="RHEA:19541"/>
        <dbReference type="ChEBI" id="CHEBI:15378"/>
        <dbReference type="ChEBI" id="CHEBI:43474"/>
        <dbReference type="ChEBI" id="CHEBI:57783"/>
        <dbReference type="ChEBI" id="CHEBI:58066"/>
        <dbReference type="ChEBI" id="CHEBI:58274"/>
        <dbReference type="ChEBI" id="CHEBI:58349"/>
        <dbReference type="EC" id="1.2.1.41"/>
    </reaction>
</comment>
<dbReference type="NCBIfam" id="TIGR00407">
    <property type="entry name" value="proA"/>
    <property type="match status" value="1"/>
</dbReference>
<dbReference type="PANTHER" id="PTHR11063:SF8">
    <property type="entry name" value="DELTA-1-PYRROLINE-5-CARBOXYLATE SYNTHASE"/>
    <property type="match status" value="1"/>
</dbReference>
<evidence type="ECO:0000313" key="10">
    <source>
        <dbReference type="Proteomes" id="UP000253570"/>
    </source>
</evidence>
<comment type="function">
    <text evidence="7">Catalyzes the NADPH-dependent reduction of L-glutamate 5-phosphate into L-glutamate 5-semialdehyde and phosphate. The product spontaneously undergoes cyclization to form 1-pyrroline-5-carboxylate.</text>
</comment>
<comment type="caution">
    <text evidence="9">The sequence shown here is derived from an EMBL/GenBank/DDBJ whole genome shotgun (WGS) entry which is preliminary data.</text>
</comment>
<dbReference type="GO" id="GO:0004350">
    <property type="term" value="F:glutamate-5-semialdehyde dehydrogenase activity"/>
    <property type="evidence" value="ECO:0007669"/>
    <property type="project" value="UniProtKB-UniRule"/>
</dbReference>
<evidence type="ECO:0000256" key="1">
    <source>
        <dbReference type="ARBA" id="ARBA00004985"/>
    </source>
</evidence>
<dbReference type="InterPro" id="IPR000965">
    <property type="entry name" value="GPR_dom"/>
</dbReference>
<gene>
    <name evidence="7" type="primary">proA</name>
    <name evidence="9" type="ORF">DBW71_00285</name>
</gene>
<dbReference type="HAMAP" id="MF_00412">
    <property type="entry name" value="ProA"/>
    <property type="match status" value="1"/>
</dbReference>
<evidence type="ECO:0000256" key="3">
    <source>
        <dbReference type="ARBA" id="ARBA00022650"/>
    </source>
</evidence>
<dbReference type="UniPathway" id="UPA00098">
    <property type="reaction ID" value="UER00360"/>
</dbReference>
<evidence type="ECO:0000256" key="2">
    <source>
        <dbReference type="ARBA" id="ARBA00022605"/>
    </source>
</evidence>
<evidence type="ECO:0000313" key="9">
    <source>
        <dbReference type="EMBL" id="RCL74618.1"/>
    </source>
</evidence>
<dbReference type="Pfam" id="PF00171">
    <property type="entry name" value="Aldedh"/>
    <property type="match status" value="1"/>
</dbReference>
<dbReference type="InterPro" id="IPR016161">
    <property type="entry name" value="Ald_DH/histidinol_DH"/>
</dbReference>
<keyword evidence="7" id="KW-0963">Cytoplasm</keyword>
<sequence>MKNNIKQTMNVIGSNARKANSKLAIATTNEKNNALKIIAENIEKDTKEILNENQKDLDIAISKNKPKSVIDRLLLDKNSIKNISISIKNIISLDDPIGKIISSWERPNGLLIDKVSIPIGVIGIIYESRPNVTADAACLCLKSGNASILRSGSDSFYSSYAIYKSIRDALEKTKLDDNSIQFVPVTDRNAVGMMLDGLDSNIDVIVPRGGKSLVSRVEKEAKVSVFGHLEGICHVYINESAKLDNAINISLNAKMRRPSICGAAETLLIDKSIANNFLPKILEKLDHLGCEIRGDENIKKLFNKTKSVNETDWSTEYLDAIISVKIVNDIKEAVSHIEKYGTGHTEAIVCESSESSEYFQKNVGSSIILVNASTQFADGGEFGFGAEIGISTGRLHARGPIGLEQLTTFKYIVRGSGQVRS</sequence>
<evidence type="ECO:0000256" key="6">
    <source>
        <dbReference type="ARBA" id="ARBA00049024"/>
    </source>
</evidence>
<dbReference type="InterPro" id="IPR016163">
    <property type="entry name" value="Ald_DH_C"/>
</dbReference>
<dbReference type="Proteomes" id="UP000253570">
    <property type="component" value="Unassembled WGS sequence"/>
</dbReference>
<dbReference type="NCBIfam" id="NF001221">
    <property type="entry name" value="PRK00197.1"/>
    <property type="match status" value="1"/>
</dbReference>
<reference evidence="9 10" key="1">
    <citation type="journal article" date="2018" name="Microbiome">
        <title>Fine metagenomic profile of the Mediterranean stratified and mixed water columns revealed by assembly and recruitment.</title>
        <authorList>
            <person name="Haro-Moreno J.M."/>
            <person name="Lopez-Perez M."/>
            <person name="De La Torre J.R."/>
            <person name="Picazo A."/>
            <person name="Camacho A."/>
            <person name="Rodriguez-Valera F."/>
        </authorList>
    </citation>
    <scope>NUCLEOTIDE SEQUENCE [LARGE SCALE GENOMIC DNA]</scope>
    <source>
        <strain evidence="9">MED-G57</strain>
    </source>
</reference>
<organism evidence="9 10">
    <name type="scientific">PS1 clade bacterium</name>
    <dbReference type="NCBI Taxonomy" id="2175152"/>
    <lineage>
        <taxon>Bacteria</taxon>
        <taxon>Pseudomonadati</taxon>
        <taxon>Pseudomonadota</taxon>
        <taxon>Alphaproteobacteria</taxon>
        <taxon>PS1 clade</taxon>
    </lineage>
</organism>
<dbReference type="EMBL" id="QOQD01000001">
    <property type="protein sequence ID" value="RCL74618.1"/>
    <property type="molecule type" value="Genomic_DNA"/>
</dbReference>
<dbReference type="AlphaFoldDB" id="A0A368DS00"/>
<accession>A0A368DS00</accession>
<keyword evidence="3 7" id="KW-0641">Proline biosynthesis</keyword>
<dbReference type="PIRSF" id="PIRSF000151">
    <property type="entry name" value="GPR"/>
    <property type="match status" value="1"/>
</dbReference>
<dbReference type="GO" id="GO:0055129">
    <property type="term" value="P:L-proline biosynthetic process"/>
    <property type="evidence" value="ECO:0007669"/>
    <property type="project" value="UniProtKB-UniRule"/>
</dbReference>
<dbReference type="PROSITE" id="PS01223">
    <property type="entry name" value="PROA"/>
    <property type="match status" value="1"/>
</dbReference>
<name>A0A368DS00_9PROT</name>
<comment type="subcellular location">
    <subcellularLocation>
        <location evidence="7">Cytoplasm</location>
    </subcellularLocation>
</comment>
<evidence type="ECO:0000259" key="8">
    <source>
        <dbReference type="Pfam" id="PF00171"/>
    </source>
</evidence>
<dbReference type="SUPFAM" id="SSF53720">
    <property type="entry name" value="ALDH-like"/>
    <property type="match status" value="1"/>
</dbReference>
<dbReference type="InterPro" id="IPR016162">
    <property type="entry name" value="Ald_DH_N"/>
</dbReference>
<comment type="pathway">
    <text evidence="1 7">Amino-acid biosynthesis; L-proline biosynthesis; L-glutamate 5-semialdehyde from L-glutamate: step 2/2.</text>
</comment>
<dbReference type="InterPro" id="IPR012134">
    <property type="entry name" value="Glu-5-SA_DH"/>
</dbReference>
<feature type="domain" description="Aldehyde dehydrogenase" evidence="8">
    <location>
        <begin position="15"/>
        <end position="288"/>
    </location>
</feature>
<protein>
    <recommendedName>
        <fullName evidence="7">Gamma-glutamyl phosphate reductase</fullName>
        <shortName evidence="7">GPR</shortName>
        <ecNumber evidence="7">1.2.1.41</ecNumber>
    </recommendedName>
    <alternativeName>
        <fullName evidence="7">Glutamate-5-semialdehyde dehydrogenase</fullName>
    </alternativeName>
    <alternativeName>
        <fullName evidence="7">Glutamyl-gamma-semialdehyde dehydrogenase</fullName>
        <shortName evidence="7">GSA dehydrogenase</shortName>
    </alternativeName>
</protein>
<dbReference type="GO" id="GO:0050661">
    <property type="term" value="F:NADP binding"/>
    <property type="evidence" value="ECO:0007669"/>
    <property type="project" value="InterPro"/>
</dbReference>
<comment type="similarity">
    <text evidence="7">Belongs to the gamma-glutamyl phosphate reductase family.</text>
</comment>
<evidence type="ECO:0000256" key="7">
    <source>
        <dbReference type="HAMAP-Rule" id="MF_00412"/>
    </source>
</evidence>
<dbReference type="InterPro" id="IPR015590">
    <property type="entry name" value="Aldehyde_DH_dom"/>
</dbReference>
<dbReference type="InterPro" id="IPR020593">
    <property type="entry name" value="G-glutamylP_reductase_CS"/>
</dbReference>
<dbReference type="Gene3D" id="3.40.605.10">
    <property type="entry name" value="Aldehyde Dehydrogenase, Chain A, domain 1"/>
    <property type="match status" value="1"/>
</dbReference>
<dbReference type="PANTHER" id="PTHR11063">
    <property type="entry name" value="GLUTAMATE SEMIALDEHYDE DEHYDROGENASE"/>
    <property type="match status" value="1"/>
</dbReference>
<keyword evidence="4 7" id="KW-0521">NADP</keyword>
<evidence type="ECO:0000256" key="5">
    <source>
        <dbReference type="ARBA" id="ARBA00023002"/>
    </source>
</evidence>
<dbReference type="EC" id="1.2.1.41" evidence="7"/>
<keyword evidence="2 7" id="KW-0028">Amino-acid biosynthesis</keyword>
<evidence type="ECO:0000256" key="4">
    <source>
        <dbReference type="ARBA" id="ARBA00022857"/>
    </source>
</evidence>
<dbReference type="GO" id="GO:0005737">
    <property type="term" value="C:cytoplasm"/>
    <property type="evidence" value="ECO:0007669"/>
    <property type="project" value="UniProtKB-SubCell"/>
</dbReference>
<keyword evidence="5 7" id="KW-0560">Oxidoreductase</keyword>
<proteinExistence type="inferred from homology"/>
<dbReference type="CDD" id="cd07079">
    <property type="entry name" value="ALDH_F18-19_ProA-GPR"/>
    <property type="match status" value="1"/>
</dbReference>
<dbReference type="FunFam" id="3.40.309.10:FF:000006">
    <property type="entry name" value="Gamma-glutamyl phosphate reductase"/>
    <property type="match status" value="1"/>
</dbReference>